<dbReference type="NCBIfam" id="TIGR00847">
    <property type="entry name" value="ccoS"/>
    <property type="match status" value="1"/>
</dbReference>
<evidence type="ECO:0000256" key="2">
    <source>
        <dbReference type="SAM" id="Phobius"/>
    </source>
</evidence>
<reference evidence="3" key="1">
    <citation type="submission" date="2019-12" db="EMBL/GenBank/DDBJ databases">
        <title>Comparative genomics gives insights into the taxonomy of the Azoarcus-Aromatoleum group and reveals separate origins of nif in the plant-associated Azoarcus and non-plant-associated Aromatoleum sub-groups.</title>
        <authorList>
            <person name="Lafos M."/>
            <person name="Maluk M."/>
            <person name="Batista M."/>
            <person name="Junghare M."/>
            <person name="Carmona M."/>
            <person name="Faoro H."/>
            <person name="Cruz L.M."/>
            <person name="Battistoni F."/>
            <person name="De Souza E."/>
            <person name="Pedrosa F."/>
            <person name="Chen W.-M."/>
            <person name="Poole P.S."/>
            <person name="Dixon R.A."/>
            <person name="James E.K."/>
        </authorList>
    </citation>
    <scope>NUCLEOTIDE SEQUENCE</scope>
    <source>
        <strain evidence="3">NSC3</strain>
    </source>
</reference>
<dbReference type="Proteomes" id="UP000599523">
    <property type="component" value="Unassembled WGS sequence"/>
</dbReference>
<dbReference type="Pfam" id="PF03597">
    <property type="entry name" value="FixS"/>
    <property type="match status" value="1"/>
</dbReference>
<feature type="compositionally biased region" description="Basic and acidic residues" evidence="1">
    <location>
        <begin position="73"/>
        <end position="88"/>
    </location>
</feature>
<dbReference type="PANTHER" id="PTHR41532:SF1">
    <property type="entry name" value="FIXS PROTEIN"/>
    <property type="match status" value="1"/>
</dbReference>
<gene>
    <name evidence="3" type="primary">ccoS</name>
    <name evidence="3" type="ORF">GPA21_02970</name>
</gene>
<keyword evidence="2" id="KW-0472">Membrane</keyword>
<dbReference type="AlphaFoldDB" id="A0A972FC62"/>
<dbReference type="PANTHER" id="PTHR41532">
    <property type="entry name" value="FIXS PROTEIN"/>
    <property type="match status" value="1"/>
</dbReference>
<feature type="compositionally biased region" description="Basic and acidic residues" evidence="1">
    <location>
        <begin position="43"/>
        <end position="65"/>
    </location>
</feature>
<evidence type="ECO:0000313" key="4">
    <source>
        <dbReference type="Proteomes" id="UP000599523"/>
    </source>
</evidence>
<sequence>MMGLYLLIPLSVVLVFIIGVIFWWSVRSGQFDDMEGPAYRMLIDDRDPAPRSDGGKAASPDDHDSAAPVADDQASKSAEKDSSAPRPD</sequence>
<feature type="transmembrane region" description="Helical" evidence="2">
    <location>
        <begin position="6"/>
        <end position="26"/>
    </location>
</feature>
<accession>A0A972FC62</accession>
<keyword evidence="2" id="KW-1133">Transmembrane helix</keyword>
<feature type="region of interest" description="Disordered" evidence="1">
    <location>
        <begin position="43"/>
        <end position="88"/>
    </location>
</feature>
<name>A0A972FC62_9RHOO</name>
<keyword evidence="4" id="KW-1185">Reference proteome</keyword>
<protein>
    <submittedName>
        <fullName evidence="3">Cbb3-type cytochrome oxidase assembly protein CcoS</fullName>
    </submittedName>
</protein>
<dbReference type="RefSeq" id="WP_168986733.1">
    <property type="nucleotide sequence ID" value="NZ_CAWPHM010000011.1"/>
</dbReference>
<keyword evidence="2" id="KW-0812">Transmembrane</keyword>
<dbReference type="EMBL" id="WTVM01000010">
    <property type="protein sequence ID" value="NMG01935.1"/>
    <property type="molecule type" value="Genomic_DNA"/>
</dbReference>
<evidence type="ECO:0000313" key="3">
    <source>
        <dbReference type="EMBL" id="NMG01935.1"/>
    </source>
</evidence>
<organism evidence="3 4">
    <name type="scientific">Azoarcus taiwanensis</name>
    <dbReference type="NCBI Taxonomy" id="666964"/>
    <lineage>
        <taxon>Bacteria</taxon>
        <taxon>Pseudomonadati</taxon>
        <taxon>Pseudomonadota</taxon>
        <taxon>Betaproteobacteria</taxon>
        <taxon>Rhodocyclales</taxon>
        <taxon>Zoogloeaceae</taxon>
        <taxon>Azoarcus</taxon>
    </lineage>
</organism>
<evidence type="ECO:0000256" key="1">
    <source>
        <dbReference type="SAM" id="MobiDB-lite"/>
    </source>
</evidence>
<comment type="caution">
    <text evidence="3">The sequence shown here is derived from an EMBL/GenBank/DDBJ whole genome shotgun (WGS) entry which is preliminary data.</text>
</comment>
<dbReference type="InterPro" id="IPR004714">
    <property type="entry name" value="Cyt_oxidase_maturation_cbb3"/>
</dbReference>
<proteinExistence type="predicted"/>